<dbReference type="EMBL" id="JAVRRD010000025">
    <property type="protein sequence ID" value="KAK5047510.1"/>
    <property type="molecule type" value="Genomic_DNA"/>
</dbReference>
<dbReference type="RefSeq" id="XP_064703054.1">
    <property type="nucleotide sequence ID" value="XM_064850167.1"/>
</dbReference>
<feature type="domain" description="Beta-lactamase-like ARB-00930-like C-terminal" evidence="3">
    <location>
        <begin position="434"/>
        <end position="581"/>
    </location>
</feature>
<dbReference type="Gene3D" id="3.40.710.10">
    <property type="entry name" value="DD-peptidase/beta-lactamase superfamily"/>
    <property type="match status" value="1"/>
</dbReference>
<organism evidence="4 5">
    <name type="scientific">Exophiala bonariae</name>
    <dbReference type="NCBI Taxonomy" id="1690606"/>
    <lineage>
        <taxon>Eukaryota</taxon>
        <taxon>Fungi</taxon>
        <taxon>Dikarya</taxon>
        <taxon>Ascomycota</taxon>
        <taxon>Pezizomycotina</taxon>
        <taxon>Eurotiomycetes</taxon>
        <taxon>Chaetothyriomycetidae</taxon>
        <taxon>Chaetothyriales</taxon>
        <taxon>Herpotrichiellaceae</taxon>
        <taxon>Exophiala</taxon>
    </lineage>
</organism>
<evidence type="ECO:0008006" key="6">
    <source>
        <dbReference type="Google" id="ProtNLM"/>
    </source>
</evidence>
<dbReference type="InterPro" id="IPR012338">
    <property type="entry name" value="Beta-lactam/transpept-like"/>
</dbReference>
<dbReference type="PANTHER" id="PTHR22935:SF97">
    <property type="entry name" value="BETA-LACTAMASE-RELATED DOMAIN-CONTAINING PROTEIN"/>
    <property type="match status" value="1"/>
</dbReference>
<dbReference type="InterPro" id="IPR001466">
    <property type="entry name" value="Beta-lactam-related"/>
</dbReference>
<proteinExistence type="predicted"/>
<dbReference type="Pfam" id="PF00144">
    <property type="entry name" value="Beta-lactamase"/>
    <property type="match status" value="1"/>
</dbReference>
<comment type="caution">
    <text evidence="4">The sequence shown here is derived from an EMBL/GenBank/DDBJ whole genome shotgun (WGS) entry which is preliminary data.</text>
</comment>
<gene>
    <name evidence="4" type="ORF">LTR84_006607</name>
</gene>
<keyword evidence="1" id="KW-0732">Signal</keyword>
<dbReference type="Proteomes" id="UP001358417">
    <property type="component" value="Unassembled WGS sequence"/>
</dbReference>
<reference evidence="4 5" key="1">
    <citation type="submission" date="2023-08" db="EMBL/GenBank/DDBJ databases">
        <title>Black Yeasts Isolated from many extreme environments.</title>
        <authorList>
            <person name="Coleine C."/>
            <person name="Stajich J.E."/>
            <person name="Selbmann L."/>
        </authorList>
    </citation>
    <scope>NUCLEOTIDE SEQUENCE [LARGE SCALE GENOMIC DNA]</scope>
    <source>
        <strain evidence="4 5">CCFEE 5792</strain>
    </source>
</reference>
<feature type="chain" id="PRO_5043474346" description="Beta-lactamase-related domain-containing protein" evidence="1">
    <location>
        <begin position="17"/>
        <end position="582"/>
    </location>
</feature>
<dbReference type="InterPro" id="IPR058664">
    <property type="entry name" value="ARB_00930-like_C"/>
</dbReference>
<dbReference type="AlphaFoldDB" id="A0AAV9N2Q8"/>
<evidence type="ECO:0000313" key="4">
    <source>
        <dbReference type="EMBL" id="KAK5047510.1"/>
    </source>
</evidence>
<evidence type="ECO:0000313" key="5">
    <source>
        <dbReference type="Proteomes" id="UP001358417"/>
    </source>
</evidence>
<dbReference type="GeneID" id="89974778"/>
<dbReference type="PANTHER" id="PTHR22935">
    <property type="entry name" value="PENICILLIN-BINDING PROTEIN"/>
    <property type="match status" value="1"/>
</dbReference>
<feature type="signal peptide" evidence="1">
    <location>
        <begin position="1"/>
        <end position="16"/>
    </location>
</feature>
<protein>
    <recommendedName>
        <fullName evidence="6">Beta-lactamase-related domain-containing protein</fullName>
    </recommendedName>
</protein>
<keyword evidence="5" id="KW-1185">Reference proteome</keyword>
<feature type="domain" description="Beta-lactamase-related" evidence="2">
    <location>
        <begin position="101"/>
        <end position="414"/>
    </location>
</feature>
<evidence type="ECO:0000259" key="3">
    <source>
        <dbReference type="Pfam" id="PF26335"/>
    </source>
</evidence>
<dbReference type="SUPFAM" id="SSF56601">
    <property type="entry name" value="beta-lactamase/transpeptidase-like"/>
    <property type="match status" value="1"/>
</dbReference>
<dbReference type="InterPro" id="IPR051478">
    <property type="entry name" value="Beta-lactamase-like_AB/R"/>
</dbReference>
<evidence type="ECO:0000259" key="2">
    <source>
        <dbReference type="Pfam" id="PF00144"/>
    </source>
</evidence>
<dbReference type="Pfam" id="PF26335">
    <property type="entry name" value="ARB_00930_C"/>
    <property type="match status" value="1"/>
</dbReference>
<sequence length="582" mass="62728">MFILPVILLLTRAANAFQPCSIFGPGFTAPHNLSVSPAFKEASDNFTSLIESVISSSKSRYGQFDSNTTTFSLQVFSTSTDPPLYEFHHTAPGLEYSGTGVREVNSDSIYRIGSVTKLLTVYSFLNTAGDANFHDPVTRWVPELRAAASSNNSTEDPVEYVAWNDVTLGQLAAQMAGIGRDGSLQGEITQETLNWTGYGFPPLESSSIPTCGAVKLCNRTEFFEIFSDRPPVYLPSTTPVYSNVAFQILAYALEEIVGQPFPDIFEQTMRKDLGLTRTALSIPANDTFTANGVIPLGLANSGWAFDGGDENPAGTAYSTANELSSIGRSILRSSLLPPALTLRWMKPVGRTADPNLLAGAGFEILTFTDPSTKQITDLYTKSGNLGIYSSLLILSPDYDFGFTIMSAGLNNLDTAQAIGQLLVDHFVPAVVNAARAEADSNYAGTYSSPDPALNSSINLSTIPSQLGLSITSWISNGTDMLAVSAELVLRSPGSPVTVTLYPTNLKSQASDGSYQRQFRATFEDPTVENPGGLFTNKCQSWVFMEEIVYGRLALDEFVFTVEKGGSARSLVSSALREVLSRQ</sequence>
<name>A0AAV9N2Q8_9EURO</name>
<evidence type="ECO:0000256" key="1">
    <source>
        <dbReference type="SAM" id="SignalP"/>
    </source>
</evidence>
<accession>A0AAV9N2Q8</accession>